<feature type="region of interest" description="Disordered" evidence="1">
    <location>
        <begin position="190"/>
        <end position="215"/>
    </location>
</feature>
<gene>
    <name evidence="2" type="ORF">UFOVP581_29</name>
</gene>
<sequence>MATLAELERALINADKAGDMDAARKIAVIVKRERENRDNSIPEQTQIQGTVIQTPEPSFADKAIGVGETALTGVTGVAGGTLGMIGGTLKGLAEQLIAGNYGTPEGANAVAESAMRSAGIMTYAPRGQVGQGYVQNVGETLGVVPAVMGVGALGASAITQSARSAAPIIQAAGRQVAAPVARAASQVASQVRERINPTPQPTPGTRGSGGSAGTDIADIRRTNAQGLPVPIDLTEGQATRGFAEQRFERETAKLPEQGASLRERFAEQNQQLQQNLDSFIEMTRADAPDLRSIGLSVDDALTSRVNRDKTKIRALYKEAEKAGEMEVPVTLDSVVKHLVDNAPESHVASVLKAVRDKAIQLGVAVDTPDGLIAKPVTLNTAELFRRSINNSVNHEAPNVRQASIMKGLIDNQTAELGGGLYKRARTARTKFANDYGNVGLVKNLIGTKNGSTDRAIALEDVLRRTVIDPSTSLDTLRHTRKLLQTEGQKGMQAWRELQGGTLKHIRDEALKNVARDDRGSAIISPSMLDKTISQLDRSGKLELIFGTQGADKLRILNDVAKVVLTSPPGSVNTSNTASVLAGMMDLAISGSAGVPVPLMTGFKMITSKIKDRKLRARVQKALGNRRTRGQNQ</sequence>
<protein>
    <submittedName>
        <fullName evidence="2">Uncharacterized protein</fullName>
    </submittedName>
</protein>
<proteinExistence type="predicted"/>
<name>A0A6J5PBZ9_9CAUD</name>
<organism evidence="2">
    <name type="scientific">uncultured Caudovirales phage</name>
    <dbReference type="NCBI Taxonomy" id="2100421"/>
    <lineage>
        <taxon>Viruses</taxon>
        <taxon>Duplodnaviria</taxon>
        <taxon>Heunggongvirae</taxon>
        <taxon>Uroviricota</taxon>
        <taxon>Caudoviricetes</taxon>
        <taxon>Peduoviridae</taxon>
        <taxon>Maltschvirus</taxon>
        <taxon>Maltschvirus maltsch</taxon>
    </lineage>
</organism>
<evidence type="ECO:0000256" key="1">
    <source>
        <dbReference type="SAM" id="MobiDB-lite"/>
    </source>
</evidence>
<reference evidence="2" key="1">
    <citation type="submission" date="2020-04" db="EMBL/GenBank/DDBJ databases">
        <authorList>
            <person name="Chiriac C."/>
            <person name="Salcher M."/>
            <person name="Ghai R."/>
            <person name="Kavagutti S V."/>
        </authorList>
    </citation>
    <scope>NUCLEOTIDE SEQUENCE</scope>
</reference>
<evidence type="ECO:0000313" key="2">
    <source>
        <dbReference type="EMBL" id="CAB4168983.1"/>
    </source>
</evidence>
<accession>A0A6J5PBZ9</accession>
<dbReference type="EMBL" id="LR796835">
    <property type="protein sequence ID" value="CAB4168983.1"/>
    <property type="molecule type" value="Genomic_DNA"/>
</dbReference>